<protein>
    <recommendedName>
        <fullName evidence="4">Bacterial surface antigen (D15) domain-containing protein</fullName>
    </recommendedName>
</protein>
<dbReference type="InterPro" id="IPR011042">
    <property type="entry name" value="6-blade_b-propeller_TolB-like"/>
</dbReference>
<accession>A0A0M2V053</accession>
<dbReference type="EMBL" id="LAHO01000023">
    <property type="protein sequence ID" value="KKO43951.1"/>
    <property type="molecule type" value="Genomic_DNA"/>
</dbReference>
<sequence length="844" mass="95669">MLPYNQIRLYLFSPQDVNSLENFDNWLALLLTHEYTHTLHLDKARGASSGLRKVFGRGAGFLPLFLYPNSFQPTFMLEGLAILKESADGQSGRLNSNYYKMLIADEARYGSMDLGYASHSGSYSYLYGAFFYQFLLEQYNAEKVQQLIEAYSGKIIPYRISATSKQVFGVRMPLLWQQYQQWLVSKFGDTPELTQGELVDASADNLAFYTGLQQPPVARGALVWRQVHDGHAQPYLAAYDNNRNELKRISTERIGIFDVNALEHVVITQQRYRADNRLYSDLYLYTNNAWRQLTYKGRYTETRWWGNDKLIAKRQHNGRGELVVLDTDGRLLQTLWQAAPDQVIGRFTVSVSQGLLVAAIQQQQQGYQLYQLNLADGRWLQLTQGTGIKQQPQFSADGLRLVYTSDQDGQYNIYQLDFSETVLKQQQLTKVSSGAFNPTLAADGALWFEQYQQRTRQLLRLPGSDFAEAQLLMLAPQLVSWDRSEKPALPETILLPATPYQATGSLWPTGWQPGLSVNNDATQLMLQTFGQDALGRHQYQLLAGIDSKAESLFGQFSYQYSNTYSLYLEREIEHYSLQQQIYQSIATDRFSFYRLNAVTGWDDKLNLHAGLVSEQFRELYRDHAQLADGYPGLQATIAGVALLFNNCQQFYHNNGPSRGRRLLVSAEANGLGSDFSGNVYRLNWREYFHLGQSHVLQLKLAGSYGNEHSRTVRLGGDSASEPLLATRRYALRGYADNLALSGKHAAIASLQWNIPLADLQWNYDTFPLGVNRIYAAAFAEHGRLWRRSTATVAEEQLSGVGIELTTEFTVGYRLTLPVTLGLARGLDDTYGENRAYLNINLAVF</sequence>
<dbReference type="OrthoDB" id="33879at2"/>
<dbReference type="Gene3D" id="2.40.160.50">
    <property type="entry name" value="membrane protein fhac: a member of the omp85/tpsb transporter family"/>
    <property type="match status" value="1"/>
</dbReference>
<evidence type="ECO:0008006" key="4">
    <source>
        <dbReference type="Google" id="ProtNLM"/>
    </source>
</evidence>
<dbReference type="InterPro" id="IPR011659">
    <property type="entry name" value="WD40"/>
</dbReference>
<organism evidence="2 3">
    <name type="scientific">Arsukibacterium ikkense</name>
    <dbReference type="NCBI Taxonomy" id="336831"/>
    <lineage>
        <taxon>Bacteria</taxon>
        <taxon>Pseudomonadati</taxon>
        <taxon>Pseudomonadota</taxon>
        <taxon>Gammaproteobacteria</taxon>
        <taxon>Chromatiales</taxon>
        <taxon>Chromatiaceae</taxon>
        <taxon>Arsukibacterium</taxon>
    </lineage>
</organism>
<gene>
    <name evidence="2" type="ORF">WG68_18260</name>
</gene>
<name>A0A0M2V053_9GAMM</name>
<evidence type="ECO:0000256" key="1">
    <source>
        <dbReference type="ARBA" id="ARBA00009820"/>
    </source>
</evidence>
<dbReference type="Pfam" id="PF07676">
    <property type="entry name" value="PD40"/>
    <property type="match status" value="1"/>
</dbReference>
<dbReference type="SUPFAM" id="SSF82171">
    <property type="entry name" value="DPP6 N-terminal domain-like"/>
    <property type="match status" value="1"/>
</dbReference>
<comment type="similarity">
    <text evidence="1">Belongs to the TolB family.</text>
</comment>
<dbReference type="STRING" id="336831.WG68_18260"/>
<comment type="caution">
    <text evidence="2">The sequence shown here is derived from an EMBL/GenBank/DDBJ whole genome shotgun (WGS) entry which is preliminary data.</text>
</comment>
<dbReference type="Gene3D" id="2.120.10.30">
    <property type="entry name" value="TolB, C-terminal domain"/>
    <property type="match status" value="1"/>
</dbReference>
<dbReference type="Proteomes" id="UP000034228">
    <property type="component" value="Unassembled WGS sequence"/>
</dbReference>
<proteinExistence type="inferred from homology"/>
<evidence type="ECO:0000313" key="3">
    <source>
        <dbReference type="Proteomes" id="UP000034228"/>
    </source>
</evidence>
<reference evidence="2 3" key="1">
    <citation type="submission" date="2015-03" db="EMBL/GenBank/DDBJ databases">
        <title>Draft genome sequences of two protease-producing strains of Arsukibacterium isolated from two cold and alkaline environments.</title>
        <authorList>
            <person name="Lylloff J.E."/>
            <person name="Skov L.B."/>
            <person name="Jepsen M."/>
            <person name="Hallin P.F."/>
            <person name="Sorensen S.J."/>
            <person name="Stougaard P."/>
            <person name="Glaring M.A."/>
        </authorList>
    </citation>
    <scope>NUCLEOTIDE SEQUENCE [LARGE SCALE GENOMIC DNA]</scope>
    <source>
        <strain evidence="2 3">GCM72</strain>
    </source>
</reference>
<keyword evidence="3" id="KW-1185">Reference proteome</keyword>
<dbReference type="AlphaFoldDB" id="A0A0M2V053"/>
<dbReference type="PANTHER" id="PTHR36842:SF1">
    <property type="entry name" value="PROTEIN TOLB"/>
    <property type="match status" value="1"/>
</dbReference>
<dbReference type="PANTHER" id="PTHR36842">
    <property type="entry name" value="PROTEIN TOLB HOMOLOG"/>
    <property type="match status" value="1"/>
</dbReference>
<dbReference type="RefSeq" id="WP_046559164.1">
    <property type="nucleotide sequence ID" value="NZ_LAHO01000023.1"/>
</dbReference>
<evidence type="ECO:0000313" key="2">
    <source>
        <dbReference type="EMBL" id="KKO43951.1"/>
    </source>
</evidence>